<dbReference type="RefSeq" id="WP_271316827.1">
    <property type="nucleotide sequence ID" value="NZ_JAAGKO020000020.1"/>
</dbReference>
<evidence type="ECO:0000256" key="1">
    <source>
        <dbReference type="SAM" id="Phobius"/>
    </source>
</evidence>
<organism evidence="3">
    <name type="scientific">Streptantibioticus silvisoli</name>
    <dbReference type="NCBI Taxonomy" id="2705255"/>
    <lineage>
        <taxon>Bacteria</taxon>
        <taxon>Bacillati</taxon>
        <taxon>Actinomycetota</taxon>
        <taxon>Actinomycetes</taxon>
        <taxon>Kitasatosporales</taxon>
        <taxon>Streptomycetaceae</taxon>
        <taxon>Streptantibioticus</taxon>
    </lineage>
</organism>
<dbReference type="EMBL" id="JABXJJ020000062">
    <property type="protein sequence ID" value="MDI5974132.1"/>
    <property type="molecule type" value="Genomic_DNA"/>
</dbReference>
<keyword evidence="1" id="KW-0472">Membrane</keyword>
<protein>
    <submittedName>
        <fullName evidence="3">Uncharacterized protein</fullName>
    </submittedName>
</protein>
<reference evidence="3 4" key="1">
    <citation type="submission" date="2023-05" db="EMBL/GenBank/DDBJ databases">
        <title>Streptantibioticus silvisoli sp. nov., acidotolerant actinomycetes 1 from pine litter.</title>
        <authorList>
            <person name="Swiecimska M."/>
            <person name="Golinska P."/>
            <person name="Sangal V."/>
            <person name="Wachnowicz B."/>
            <person name="Goodfellow M."/>
        </authorList>
    </citation>
    <scope>NUCLEOTIDE SEQUENCE</scope>
    <source>
        <strain evidence="3">SL13</strain>
        <strain evidence="2 4">SL54</strain>
    </source>
</reference>
<name>A0AA90HD10_9ACTN</name>
<comment type="caution">
    <text evidence="3">The sequence shown here is derived from an EMBL/GenBank/DDBJ whole genome shotgun (WGS) entry which is preliminary data.</text>
</comment>
<feature type="transmembrane region" description="Helical" evidence="1">
    <location>
        <begin position="6"/>
        <end position="26"/>
    </location>
</feature>
<evidence type="ECO:0000313" key="4">
    <source>
        <dbReference type="Proteomes" id="UP001156398"/>
    </source>
</evidence>
<proteinExistence type="predicted"/>
<evidence type="ECO:0000313" key="2">
    <source>
        <dbReference type="EMBL" id="MDI5964143.1"/>
    </source>
</evidence>
<dbReference type="AlphaFoldDB" id="A0AA90HD10"/>
<dbReference type="EMBL" id="JAAGKO020000020">
    <property type="protein sequence ID" value="MDI5964143.1"/>
    <property type="molecule type" value="Genomic_DNA"/>
</dbReference>
<sequence>MSFAGMVLAVQGFAAVFAVLGVVGMFSKRNPPSALTRFAPFATLLVAVGLLVFAVALREHWIHVR</sequence>
<dbReference type="Proteomes" id="UP001156398">
    <property type="component" value="Unassembled WGS sequence"/>
</dbReference>
<feature type="transmembrane region" description="Helical" evidence="1">
    <location>
        <begin position="38"/>
        <end position="57"/>
    </location>
</feature>
<keyword evidence="1" id="KW-1133">Transmembrane helix</keyword>
<keyword evidence="1" id="KW-0812">Transmembrane</keyword>
<evidence type="ECO:0000313" key="3">
    <source>
        <dbReference type="EMBL" id="MDI5974132.1"/>
    </source>
</evidence>
<gene>
    <name evidence="2" type="ORF">POF43_015695</name>
    <name evidence="3" type="ORF">POF50_033125</name>
</gene>
<keyword evidence="4" id="KW-1185">Reference proteome</keyword>
<accession>A0AA90HD10</accession>